<accession>A0ABU6ZVH1</accession>
<reference evidence="1 2" key="1">
    <citation type="journal article" date="2023" name="Plants (Basel)">
        <title>Bridging the Gap: Combining Genomics and Transcriptomics Approaches to Understand Stylosanthes scabra, an Orphan Legume from the Brazilian Caatinga.</title>
        <authorList>
            <person name="Ferreira-Neto J.R.C."/>
            <person name="da Silva M.D."/>
            <person name="Binneck E."/>
            <person name="de Melo N.F."/>
            <person name="da Silva R.H."/>
            <person name="de Melo A.L.T.M."/>
            <person name="Pandolfi V."/>
            <person name="Bustamante F.O."/>
            <person name="Brasileiro-Vidal A.C."/>
            <person name="Benko-Iseppon A.M."/>
        </authorList>
    </citation>
    <scope>NUCLEOTIDE SEQUENCE [LARGE SCALE GENOMIC DNA]</scope>
    <source>
        <tissue evidence="1">Leaves</tissue>
    </source>
</reference>
<proteinExistence type="predicted"/>
<keyword evidence="2" id="KW-1185">Reference proteome</keyword>
<dbReference type="Proteomes" id="UP001341840">
    <property type="component" value="Unassembled WGS sequence"/>
</dbReference>
<evidence type="ECO:0000313" key="1">
    <source>
        <dbReference type="EMBL" id="MED6225962.1"/>
    </source>
</evidence>
<gene>
    <name evidence="1" type="ORF">PIB30_098658</name>
</gene>
<evidence type="ECO:0000313" key="2">
    <source>
        <dbReference type="Proteomes" id="UP001341840"/>
    </source>
</evidence>
<protein>
    <submittedName>
        <fullName evidence="1">Uncharacterized protein</fullName>
    </submittedName>
</protein>
<name>A0ABU6ZVH1_9FABA</name>
<sequence length="105" mass="12046">MGNVRTIGKGRKWWDDVVHKLPTVGQGHDWRDKFAMVFTKEGNALICSMIREYQEYLKIVLQIRNEGNDGLGMDRRFSGVTGCIDEDEQKWTSNFKGLHLGLKSS</sequence>
<comment type="caution">
    <text evidence="1">The sequence shown here is derived from an EMBL/GenBank/DDBJ whole genome shotgun (WGS) entry which is preliminary data.</text>
</comment>
<dbReference type="EMBL" id="JASCZI010274409">
    <property type="protein sequence ID" value="MED6225962.1"/>
    <property type="molecule type" value="Genomic_DNA"/>
</dbReference>
<organism evidence="1 2">
    <name type="scientific">Stylosanthes scabra</name>
    <dbReference type="NCBI Taxonomy" id="79078"/>
    <lineage>
        <taxon>Eukaryota</taxon>
        <taxon>Viridiplantae</taxon>
        <taxon>Streptophyta</taxon>
        <taxon>Embryophyta</taxon>
        <taxon>Tracheophyta</taxon>
        <taxon>Spermatophyta</taxon>
        <taxon>Magnoliopsida</taxon>
        <taxon>eudicotyledons</taxon>
        <taxon>Gunneridae</taxon>
        <taxon>Pentapetalae</taxon>
        <taxon>rosids</taxon>
        <taxon>fabids</taxon>
        <taxon>Fabales</taxon>
        <taxon>Fabaceae</taxon>
        <taxon>Papilionoideae</taxon>
        <taxon>50 kb inversion clade</taxon>
        <taxon>dalbergioids sensu lato</taxon>
        <taxon>Dalbergieae</taxon>
        <taxon>Pterocarpus clade</taxon>
        <taxon>Stylosanthes</taxon>
    </lineage>
</organism>
<feature type="non-terminal residue" evidence="1">
    <location>
        <position position="105"/>
    </location>
</feature>